<reference evidence="1 2" key="1">
    <citation type="submission" date="2022-03" db="EMBL/GenBank/DDBJ databases">
        <authorList>
            <person name="Macdonald S."/>
            <person name="Ahmed S."/>
            <person name="Newling K."/>
        </authorList>
    </citation>
    <scope>NUCLEOTIDE SEQUENCE [LARGE SCALE GENOMIC DNA]</scope>
</reference>
<gene>
    <name evidence="1" type="ORF">ERUC_LOCUS3737</name>
</gene>
<protein>
    <submittedName>
        <fullName evidence="1">Uncharacterized protein</fullName>
    </submittedName>
</protein>
<keyword evidence="2" id="KW-1185">Reference proteome</keyword>
<dbReference type="EMBL" id="CAKOAT010060377">
    <property type="protein sequence ID" value="CAH8304930.1"/>
    <property type="molecule type" value="Genomic_DNA"/>
</dbReference>
<dbReference type="AlphaFoldDB" id="A0ABC8IXC9"/>
<dbReference type="Proteomes" id="UP001642260">
    <property type="component" value="Unassembled WGS sequence"/>
</dbReference>
<evidence type="ECO:0000313" key="2">
    <source>
        <dbReference type="Proteomes" id="UP001642260"/>
    </source>
</evidence>
<organism evidence="1 2">
    <name type="scientific">Eruca vesicaria subsp. sativa</name>
    <name type="common">Garden rocket</name>
    <name type="synonym">Eruca sativa</name>
    <dbReference type="NCBI Taxonomy" id="29727"/>
    <lineage>
        <taxon>Eukaryota</taxon>
        <taxon>Viridiplantae</taxon>
        <taxon>Streptophyta</taxon>
        <taxon>Embryophyta</taxon>
        <taxon>Tracheophyta</taxon>
        <taxon>Spermatophyta</taxon>
        <taxon>Magnoliopsida</taxon>
        <taxon>eudicotyledons</taxon>
        <taxon>Gunneridae</taxon>
        <taxon>Pentapetalae</taxon>
        <taxon>rosids</taxon>
        <taxon>malvids</taxon>
        <taxon>Brassicales</taxon>
        <taxon>Brassicaceae</taxon>
        <taxon>Brassiceae</taxon>
        <taxon>Eruca</taxon>
    </lineage>
</organism>
<evidence type="ECO:0000313" key="1">
    <source>
        <dbReference type="EMBL" id="CAH8304930.1"/>
    </source>
</evidence>
<accession>A0ABC8IXC9</accession>
<comment type="caution">
    <text evidence="1">The sequence shown here is derived from an EMBL/GenBank/DDBJ whole genome shotgun (WGS) entry which is preliminary data.</text>
</comment>
<name>A0ABC8IXC9_ERUVS</name>
<proteinExistence type="predicted"/>
<sequence>MKSLVTIPTKKFRFHRFEQLMGLTNTNSEFPEIVGKVMGRLRAVLHSMLYLKNSQFSEVDRAEYQFIRTACQVQYVRLSCMVMFGLLSQPATSVLRWLLHQKGLCDPLYDYEDHFDSDHHTRENAINYRLHHCPHHHHQLCHGVKTHNHHRRTQDTRTTLSSWAVQIHYEEEDILKKKFDRYHSESHYYQQVDRVHKDYKHTQHRQGGKHGIVLPRDCTWIRLIDMWEEAYFVYDN</sequence>